<keyword evidence="4" id="KW-1185">Reference proteome</keyword>
<evidence type="ECO:0000259" key="2">
    <source>
        <dbReference type="SMART" id="SM00421"/>
    </source>
</evidence>
<comment type="caution">
    <text evidence="3">The sequence shown here is derived from an EMBL/GenBank/DDBJ whole genome shotgun (WGS) entry which is preliminary data.</text>
</comment>
<dbReference type="InterPro" id="IPR000792">
    <property type="entry name" value="Tscrpt_reg_LuxR_C"/>
</dbReference>
<organism evidence="3 4">
    <name type="scientific">Klebsiella spallanzanii</name>
    <dbReference type="NCBI Taxonomy" id="2587528"/>
    <lineage>
        <taxon>Bacteria</taxon>
        <taxon>Pseudomonadati</taxon>
        <taxon>Pseudomonadota</taxon>
        <taxon>Gammaproteobacteria</taxon>
        <taxon>Enterobacterales</taxon>
        <taxon>Enterobacteriaceae</taxon>
        <taxon>Klebsiella/Raoultella group</taxon>
        <taxon>Klebsiella</taxon>
    </lineage>
</organism>
<dbReference type="InterPro" id="IPR036388">
    <property type="entry name" value="WH-like_DNA-bd_sf"/>
</dbReference>
<evidence type="ECO:0000313" key="4">
    <source>
        <dbReference type="Proteomes" id="UP000317652"/>
    </source>
</evidence>
<name>A0ABY6VIF4_9ENTR</name>
<reference evidence="3 4" key="1">
    <citation type="submission" date="2019-07" db="EMBL/GenBank/DDBJ databases">
        <authorList>
            <person name="Brisse S."/>
            <person name="Rodrigues C."/>
            <person name="Thorpe H."/>
        </authorList>
    </citation>
    <scope>NUCLEOTIDE SEQUENCE [LARGE SCALE GENOMIC DNA]</scope>
    <source>
        <strain evidence="3">SB6411</strain>
    </source>
</reference>
<dbReference type="EMBL" id="CABGGS010000045">
    <property type="protein sequence ID" value="VUS85339.1"/>
    <property type="molecule type" value="Genomic_DNA"/>
</dbReference>
<gene>
    <name evidence="3" type="ORF">SB6411_03205</name>
</gene>
<dbReference type="Gene3D" id="1.10.10.10">
    <property type="entry name" value="Winged helix-like DNA-binding domain superfamily/Winged helix DNA-binding domain"/>
    <property type="match status" value="1"/>
</dbReference>
<dbReference type="SUPFAM" id="SSF46894">
    <property type="entry name" value="C-terminal effector domain of the bipartite response regulators"/>
    <property type="match status" value="1"/>
</dbReference>
<evidence type="ECO:0000256" key="1">
    <source>
        <dbReference type="ARBA" id="ARBA00023125"/>
    </source>
</evidence>
<dbReference type="InterPro" id="IPR016032">
    <property type="entry name" value="Sig_transdc_resp-reg_C-effctor"/>
</dbReference>
<feature type="domain" description="HTH luxR-type" evidence="2">
    <location>
        <begin position="125"/>
        <end position="182"/>
    </location>
</feature>
<keyword evidence="1" id="KW-0238">DNA-binding</keyword>
<dbReference type="PROSITE" id="PS51257">
    <property type="entry name" value="PROKAR_LIPOPROTEIN"/>
    <property type="match status" value="1"/>
</dbReference>
<sequence length="219" mass="23756">MTGGKVEVRILTANRYLAQGLQSLIGGCPELSGMLSTKAATDTTGLRLALVDVDGILAGKADWQRISEGMAESDVCVFMSLRGMRVQGLPWLSVDTPVAVLRRALASTVRYGLSRREGLSRSALLAPLSQAEREVFLFLLCGYELTEIHESVGVSRKTMYSIKSKILRRLGLESTRELCAVLRLCEFAEFHEHSVYQSADRGGRAVSAGEYASLAGRAG</sequence>
<dbReference type="SMART" id="SM00421">
    <property type="entry name" value="HTH_LUXR"/>
    <property type="match status" value="1"/>
</dbReference>
<proteinExistence type="predicted"/>
<dbReference type="Proteomes" id="UP000317652">
    <property type="component" value="Unassembled WGS sequence"/>
</dbReference>
<protein>
    <recommendedName>
        <fullName evidence="2">HTH luxR-type domain-containing protein</fullName>
    </recommendedName>
</protein>
<evidence type="ECO:0000313" key="3">
    <source>
        <dbReference type="EMBL" id="VUS85339.1"/>
    </source>
</evidence>
<accession>A0ABY6VIF4</accession>